<gene>
    <name evidence="1" type="ORF">BGO89_08995</name>
</gene>
<evidence type="ECO:0000313" key="2">
    <source>
        <dbReference type="Proteomes" id="UP000184233"/>
    </source>
</evidence>
<proteinExistence type="predicted"/>
<accession>A0A1M3KW85</accession>
<dbReference type="EMBL" id="MKVH01000024">
    <property type="protein sequence ID" value="OJX56668.1"/>
    <property type="molecule type" value="Genomic_DNA"/>
</dbReference>
<evidence type="ECO:0000313" key="1">
    <source>
        <dbReference type="EMBL" id="OJX56668.1"/>
    </source>
</evidence>
<name>A0A1M3KW85_9BACT</name>
<comment type="caution">
    <text evidence="1">The sequence shown here is derived from an EMBL/GenBank/DDBJ whole genome shotgun (WGS) entry which is preliminary data.</text>
</comment>
<dbReference type="Proteomes" id="UP000184233">
    <property type="component" value="Unassembled WGS sequence"/>
</dbReference>
<reference evidence="1 2" key="1">
    <citation type="submission" date="2016-09" db="EMBL/GenBank/DDBJ databases">
        <title>Genome-resolved meta-omics ties microbial dynamics to process performance in biotechnology for thiocyanate degradation.</title>
        <authorList>
            <person name="Kantor R.S."/>
            <person name="Huddy R.J."/>
            <person name="Iyer R."/>
            <person name="Thomas B.C."/>
            <person name="Brown C.T."/>
            <person name="Anantharaman K."/>
            <person name="Tringe S."/>
            <person name="Hettich R.L."/>
            <person name="Harrison S.T."/>
            <person name="Banfield J.F."/>
        </authorList>
    </citation>
    <scope>NUCLEOTIDE SEQUENCE [LARGE SCALE GENOMIC DNA]</scope>
    <source>
        <strain evidence="1">59-99</strain>
    </source>
</reference>
<organism evidence="1 2">
    <name type="scientific">Candidatus Kapaibacterium thiocyanatum</name>
    <dbReference type="NCBI Taxonomy" id="1895771"/>
    <lineage>
        <taxon>Bacteria</taxon>
        <taxon>Pseudomonadati</taxon>
        <taxon>Candidatus Kapaibacteriota</taxon>
        <taxon>Candidatus Kapaibacteriia</taxon>
        <taxon>Candidatus Kapaibacteriales</taxon>
        <taxon>Candidatus Kapaibacteriaceae</taxon>
        <taxon>Candidatus Kapaibacterium</taxon>
    </lineage>
</organism>
<protein>
    <submittedName>
        <fullName evidence="1">Uncharacterized protein</fullName>
    </submittedName>
</protein>
<sequence>MMERSEGRTSHLQAMLHLWLSLAVCIVVSDSALFAQQRLPVGDGASVVTSALVWDGRTYATSVNQLYRQNDAGIMERMTQANDVVEVRLYDANGDAILAHIVRTDGSRRTASIALTTDGVSWNHVMTIASGEAPVSAVMTNDEIAVVTVSTIDPAFQAILMTYPLHGGDRRTITLPLSGRSGVKVHRKAAGIVVSGYVSDDTLAAFGLTDVEPYVERLYPEARRVLVPTGDIGGPVYFHGSGDTLAVDGLPSRSRIILPEGASEIPYELSLVDTTILIEAAGRFLVSTDGATWTRMVKRPARFTEQGDEALYANDSIMLFSQRSVGLWTYRRDSNAAVIGPSGMQSSAGFVMGTAGGHVLLANSIIDGRYALEIWKPDDVAGSRVVIHTDAYVSKIFSTSDGAFIGDPVNGLREVNIEGASLESRGLVGRTVTSVATSDGVRLAAADGRLYGQRPAVSDEWALVDIGEGQPVDMVVRNDTAYVVMRVIDHEEGLQSYVLAVVDLRTMAESQRYMLVRDGDGLAFHWMIGTKSTLVVYLGDMLLSSRNGGESWGGNPTDIGFAGVPAADGTGWCVPCRNAMSIGICVSADAETWYGYALDIPDVDKGIAVISASGYTVGTVDGVYAVAGPLTSVDEWRHEGGIATNDDLSGPGTVTIVDVRGNVILREHLSAITTDHVVAMMDGLGAGPYICVVDNGARRVVRKIVRYR</sequence>
<dbReference type="AlphaFoldDB" id="A0A1M3KW85"/>
<dbReference type="STRING" id="1895771.BGO89_08995"/>